<dbReference type="Proteomes" id="UP000267517">
    <property type="component" value="Chromosome II"/>
</dbReference>
<protein>
    <submittedName>
        <fullName evidence="2">Uncharacterized protein</fullName>
    </submittedName>
</protein>
<reference evidence="2 3" key="1">
    <citation type="submission" date="2017-05" db="EMBL/GenBank/DDBJ databases">
        <title>whole genome sequence of Prevotella melaninogenica GAI 07411.</title>
        <authorList>
            <person name="Kondo Y."/>
            <person name="Hoshino T."/>
        </authorList>
    </citation>
    <scope>NUCLEOTIDE SEQUENCE [LARGE SCALE GENOMIC DNA]</scope>
    <source>
        <strain evidence="2 3">GAI 07411</strain>
    </source>
</reference>
<proteinExistence type="predicted"/>
<evidence type="ECO:0000256" key="1">
    <source>
        <dbReference type="SAM" id="Phobius"/>
    </source>
</evidence>
<accession>A0A250KKU7</accession>
<keyword evidence="1" id="KW-0812">Transmembrane</keyword>
<dbReference type="AlphaFoldDB" id="A0A250KKU7"/>
<organism evidence="2 3">
    <name type="scientific">Prevotella melaninogenica</name>
    <dbReference type="NCBI Taxonomy" id="28132"/>
    <lineage>
        <taxon>Bacteria</taxon>
        <taxon>Pseudomonadati</taxon>
        <taxon>Bacteroidota</taxon>
        <taxon>Bacteroidia</taxon>
        <taxon>Bacteroidales</taxon>
        <taxon>Prevotellaceae</taxon>
        <taxon>Prevotella</taxon>
    </lineage>
</organism>
<gene>
    <name evidence="2" type="ORF">PMEL_200828</name>
</gene>
<sequence>MLIKLKYEKAKLYIVCVKLISIFIRTFAILRIKDVSV</sequence>
<keyword evidence="1" id="KW-1133">Transmembrane helix</keyword>
<name>A0A250KKU7_9BACT</name>
<feature type="transmembrane region" description="Helical" evidence="1">
    <location>
        <begin position="12"/>
        <end position="32"/>
    </location>
</feature>
<keyword evidence="1" id="KW-0472">Membrane</keyword>
<evidence type="ECO:0000313" key="2">
    <source>
        <dbReference type="EMBL" id="BBA30300.1"/>
    </source>
</evidence>
<evidence type="ECO:0000313" key="3">
    <source>
        <dbReference type="Proteomes" id="UP000267517"/>
    </source>
</evidence>
<dbReference type="EMBL" id="AP018050">
    <property type="protein sequence ID" value="BBA30300.1"/>
    <property type="molecule type" value="Genomic_DNA"/>
</dbReference>